<sequence length="192" mass="22186">MQTNLAEKWRSAFWQVVQQPTHAQTLQTAGEQKQLKEWTSALTAVVVSTCQTLGWQASAKGYSLELLPVATNEFLTMDVMAFVGAAQRWQFPIAVIELENNWERSAYSLWKVLCVRVALRVVFCYCQTAGERRELINYLEREILQPILPRERLDLQGETLVVVGSREAALTFPYDFFKWWLMEVNIGKFTLF</sequence>
<dbReference type="HOGENOM" id="CLU_1369527_0_0_3"/>
<organism evidence="1">
    <name type="scientific">Trichodesmium erythraeum (strain IMS101)</name>
    <dbReference type="NCBI Taxonomy" id="203124"/>
    <lineage>
        <taxon>Bacteria</taxon>
        <taxon>Bacillati</taxon>
        <taxon>Cyanobacteriota</taxon>
        <taxon>Cyanophyceae</taxon>
        <taxon>Oscillatoriophycideae</taxon>
        <taxon>Oscillatoriales</taxon>
        <taxon>Microcoleaceae</taxon>
        <taxon>Trichodesmium</taxon>
    </lineage>
</organism>
<dbReference type="KEGG" id="ter:Tery_4272"/>
<proteinExistence type="predicted"/>
<gene>
    <name evidence="1" type="ordered locus">Tery_4272</name>
</gene>
<dbReference type="AlphaFoldDB" id="Q10WV5"/>
<dbReference type="eggNOG" id="ENOG503224H">
    <property type="taxonomic scope" value="Bacteria"/>
</dbReference>
<reference evidence="1" key="1">
    <citation type="submission" date="2006-06" db="EMBL/GenBank/DDBJ databases">
        <title>Complete sequence of Trichodesmium erythraeum IMS101.</title>
        <authorList>
            <consortium name="US DOE Joint Genome Institute"/>
            <person name="Copeland A."/>
            <person name="Lucas S."/>
            <person name="Lapidus A."/>
            <person name="Barry K."/>
            <person name="Detter J.C."/>
            <person name="Glavina del Rio T."/>
            <person name="Hammon N."/>
            <person name="Israni S."/>
            <person name="Dalin E."/>
            <person name="Tice H."/>
            <person name="Pitluck S."/>
            <person name="Kiss H."/>
            <person name="Munk A.C."/>
            <person name="Brettin T."/>
            <person name="Bruce D."/>
            <person name="Han C."/>
            <person name="Tapia R."/>
            <person name="Gilna P."/>
            <person name="Schmutz J."/>
            <person name="Larimer F."/>
            <person name="Land M."/>
            <person name="Hauser L."/>
            <person name="Kyrpides N."/>
            <person name="Kim E."/>
            <person name="Richardson P."/>
        </authorList>
    </citation>
    <scope>NUCLEOTIDE SEQUENCE [LARGE SCALE GENOMIC DNA]</scope>
    <source>
        <strain evidence="1">IMS101</strain>
    </source>
</reference>
<dbReference type="OrthoDB" id="9255574at2"/>
<dbReference type="STRING" id="203124.Tery_4272"/>
<name>Q10WV5_TRIEI</name>
<evidence type="ECO:0000313" key="1">
    <source>
        <dbReference type="EMBL" id="ABG53269.1"/>
    </source>
</evidence>
<accession>Q10WV5</accession>
<dbReference type="RefSeq" id="WP_011613598.1">
    <property type="nucleotide sequence ID" value="NC_008312.1"/>
</dbReference>
<protein>
    <submittedName>
        <fullName evidence="1">Uncharacterized protein</fullName>
    </submittedName>
</protein>
<dbReference type="EMBL" id="CP000393">
    <property type="protein sequence ID" value="ABG53269.1"/>
    <property type="molecule type" value="Genomic_DNA"/>
</dbReference>